<organism evidence="2 3">
    <name type="scientific">Arthrobotrys conoides</name>
    <dbReference type="NCBI Taxonomy" id="74498"/>
    <lineage>
        <taxon>Eukaryota</taxon>
        <taxon>Fungi</taxon>
        <taxon>Dikarya</taxon>
        <taxon>Ascomycota</taxon>
        <taxon>Pezizomycotina</taxon>
        <taxon>Orbiliomycetes</taxon>
        <taxon>Orbiliales</taxon>
        <taxon>Orbiliaceae</taxon>
        <taxon>Arthrobotrys</taxon>
    </lineage>
</organism>
<protein>
    <submittedName>
        <fullName evidence="2">Uncharacterized protein</fullName>
    </submittedName>
</protein>
<dbReference type="Gene3D" id="3.40.30.10">
    <property type="entry name" value="Glutaredoxin"/>
    <property type="match status" value="1"/>
</dbReference>
<proteinExistence type="predicted"/>
<dbReference type="EMBL" id="JAVHJM010000015">
    <property type="protein sequence ID" value="KAK6497112.1"/>
    <property type="molecule type" value="Genomic_DNA"/>
</dbReference>
<reference evidence="2 3" key="1">
    <citation type="submission" date="2019-10" db="EMBL/GenBank/DDBJ databases">
        <authorList>
            <person name="Palmer J.M."/>
        </authorList>
    </citation>
    <scope>NUCLEOTIDE SEQUENCE [LARGE SCALE GENOMIC DNA]</scope>
    <source>
        <strain evidence="2 3">TWF506</strain>
    </source>
</reference>
<evidence type="ECO:0000256" key="1">
    <source>
        <dbReference type="SAM" id="MobiDB-lite"/>
    </source>
</evidence>
<gene>
    <name evidence="2" type="ORF">TWF506_004587</name>
</gene>
<dbReference type="AlphaFoldDB" id="A0AAN8N1Y4"/>
<evidence type="ECO:0000313" key="3">
    <source>
        <dbReference type="Proteomes" id="UP001307849"/>
    </source>
</evidence>
<keyword evidence="3" id="KW-1185">Reference proteome</keyword>
<sequence>MIVDAGHLFTDQKLNPTYPSQLLTVLETLKRPLFILFIPSASDNSPPDKAVNWRCSKKDAYELVCREFGRGPTPRYLAVLEVGNKDEWTSPTNIFKSRYKITTVPLLLRTQLTTLTPSTETGIQTVQFTEFDDLLGHKLRFFKKGDISHLPPSHAFYRTKIYEFKDNHTRNGKIWDGWDYNIDMLAYDERRHKKEQATRRRMYTKLLEDRRDLEAVDREISAFMDGKHGVGGFGRGHRYHIPKKGLAPSIIETENGEHYLHRVETLEEEDENEEGFVVGKVEVMESDSEDEKARMRRKRRKEKERRDAEVESVVGVGIERVVDYEKRFEDLESDDGDESQSIKLLQ</sequence>
<dbReference type="Proteomes" id="UP001307849">
    <property type="component" value="Unassembled WGS sequence"/>
</dbReference>
<comment type="caution">
    <text evidence="2">The sequence shown here is derived from an EMBL/GenBank/DDBJ whole genome shotgun (WGS) entry which is preliminary data.</text>
</comment>
<evidence type="ECO:0000313" key="2">
    <source>
        <dbReference type="EMBL" id="KAK6497112.1"/>
    </source>
</evidence>
<name>A0AAN8N1Y4_9PEZI</name>
<feature type="compositionally biased region" description="Basic residues" evidence="1">
    <location>
        <begin position="294"/>
        <end position="303"/>
    </location>
</feature>
<accession>A0AAN8N1Y4</accession>
<feature type="region of interest" description="Disordered" evidence="1">
    <location>
        <begin position="287"/>
        <end position="310"/>
    </location>
</feature>